<protein>
    <recommendedName>
        <fullName evidence="12">VWFA domain-containing protein</fullName>
    </recommendedName>
</protein>
<reference evidence="10" key="3">
    <citation type="submission" date="2025-09" db="UniProtKB">
        <authorList>
            <consortium name="Ensembl"/>
        </authorList>
    </citation>
    <scope>IDENTIFICATION</scope>
</reference>
<dbReference type="InterPro" id="IPR056475">
    <property type="entry name" value="GBD_Hemicentin/VWA7"/>
</dbReference>
<dbReference type="PANTHER" id="PTHR14905">
    <property type="entry name" value="NG37"/>
    <property type="match status" value="1"/>
</dbReference>
<keyword evidence="11" id="KW-1185">Reference proteome</keyword>
<dbReference type="Gene3D" id="3.40.50.410">
    <property type="entry name" value="von Willebrand factor, type A domain"/>
    <property type="match status" value="1"/>
</dbReference>
<sequence length="950" mass="100956">MTLWQGRAVMHCGFVALCVLLLHATAQGFGILPGSSLSHLEITEQALLEATLQTCRALAAAEGTDFTPPSQSLTPENVAAACNAQQSSKTFRQAILFIVLMNVRVDLRHPLNASFHFDEERLLEGRDIITAGITAVKASNEQSNFETARQKLGEVCHPLQDFYSHSNWVELGKTRPNANLIKPGVSIGNIADINQATCRSCDGDDCTNNILEDIITREILTSGYFGIIPLVSEKPPGKCSHGGGIDVTSRLEPIGGINKDTFGSDHGHLHLEAANMAVAATMELLEDIWAAAGNRPFLQMMGISSGSSKALCFVIDTTSSMAEDIAAVQGVTTSIIDSEVGTENEPSIYILVPFNDPVVGPLIRTTDPTVFKSVIDSLQASGGGDEPELSLSGLQLALSSAPFNSEIFLFTDAPAKDRQLQSTVIALIERTQTVVTFFITDSPTANRRKRRDGRPRRFSRLSASDTELYRSLAQASGGQAIELSKTELPTAASIITESASSSLVTLLQASRSPGRTDTFSFLVDETVTNVRVYITGSSLTFNLTGPTGETQQSSETAGPLIDSTQSAGNFRSLQLNTEQGLWQIRMVSNEPYTLRVIGQSPIDFLFDFVEVSQGVFTGFDPLETRPRAGVNGSLLVTVTGSSSARVTEVTLVESSGSGEIPGVVTPQEGGNFLVQVEEIPSEVFVVRVKGEDDSFPSSTSTVTFQRQSPTNFRSSNVTITADSNGILDPATEFAVPFSVSINGTGGNFTIRATNSRSYTSTFPTSLSLETGSANGTVTLSAPLNTTSGTDVTLTIEAEAPGGEDSNYIVLRISVVNSVTDFTAPVCQLVQLQGNCSENCSLSAFEVTLRVTDGDNGTGVERVSLLRGNGTLSTSPEAGNQNATLATYNSTCCAPEVELQFVDRVGNSGTCTFSFQDGLQGAQSHSAKVTPSLLLCLVTLLLSALTDGGVR</sequence>
<feature type="domain" description="VWA7 N-terminal" evidence="9">
    <location>
        <begin position="73"/>
        <end position="298"/>
    </location>
</feature>
<keyword evidence="3 5" id="KW-0732">Signal</keyword>
<dbReference type="InterPro" id="IPR036465">
    <property type="entry name" value="vWFA_dom_sf"/>
</dbReference>
<evidence type="ECO:0000259" key="8">
    <source>
        <dbReference type="Pfam" id="PF25106"/>
    </source>
</evidence>
<evidence type="ECO:0000256" key="3">
    <source>
        <dbReference type="ARBA" id="ARBA00022729"/>
    </source>
</evidence>
<dbReference type="SUPFAM" id="SSF53300">
    <property type="entry name" value="vWA-like"/>
    <property type="match status" value="1"/>
</dbReference>
<evidence type="ECO:0000259" key="6">
    <source>
        <dbReference type="Pfam" id="PF23560"/>
    </source>
</evidence>
<keyword evidence="2" id="KW-0964">Secreted</keyword>
<reference evidence="10" key="1">
    <citation type="submission" date="2019-06" db="EMBL/GenBank/DDBJ databases">
        <authorList>
            <consortium name="Wellcome Sanger Institute Data Sharing"/>
        </authorList>
    </citation>
    <scope>NUCLEOTIDE SEQUENCE [LARGE SCALE GENOMIC DNA]</scope>
</reference>
<evidence type="ECO:0000256" key="2">
    <source>
        <dbReference type="ARBA" id="ARBA00022525"/>
    </source>
</evidence>
<dbReference type="PANTHER" id="PTHR14905:SF18">
    <property type="entry name" value="VON WILLEBRAND FACTOR A DOMAIN-CONTAINING 10, TANDEM DUPLICATE 1-RELATED"/>
    <property type="match status" value="1"/>
</dbReference>
<gene>
    <name evidence="10" type="primary">LOC115395866</name>
</gene>
<dbReference type="Pfam" id="PF25106">
    <property type="entry name" value="VWA_4"/>
    <property type="match status" value="1"/>
</dbReference>
<dbReference type="AlphaFoldDB" id="A0A672FGV2"/>
<dbReference type="Pfam" id="PF25107">
    <property type="entry name" value="VWA7_N"/>
    <property type="match status" value="1"/>
</dbReference>
<keyword evidence="4" id="KW-0325">Glycoprotein</keyword>
<dbReference type="Ensembl" id="ENSSFAT00005006001.1">
    <property type="protein sequence ID" value="ENSSFAP00005005688.1"/>
    <property type="gene ID" value="ENSSFAG00005003530.1"/>
</dbReference>
<dbReference type="Pfam" id="PF23560">
    <property type="entry name" value="GBD_Hemicentin"/>
    <property type="match status" value="1"/>
</dbReference>
<dbReference type="InParanoid" id="A0A672FGV2"/>
<feature type="domain" description="Hemicentin/VWA7 galactose-binding" evidence="6">
    <location>
        <begin position="504"/>
        <end position="600"/>
    </location>
</feature>
<comment type="subcellular location">
    <subcellularLocation>
        <location evidence="1">Secreted</location>
    </subcellularLocation>
</comment>
<evidence type="ECO:0000313" key="10">
    <source>
        <dbReference type="Ensembl" id="ENSSFAP00005005688.1"/>
    </source>
</evidence>
<organism evidence="10 11">
    <name type="scientific">Salarias fasciatus</name>
    <name type="common">Jewelled blenny</name>
    <name type="synonym">Blennius fasciatus</name>
    <dbReference type="NCBI Taxonomy" id="181472"/>
    <lineage>
        <taxon>Eukaryota</taxon>
        <taxon>Metazoa</taxon>
        <taxon>Chordata</taxon>
        <taxon>Craniata</taxon>
        <taxon>Vertebrata</taxon>
        <taxon>Euteleostomi</taxon>
        <taxon>Actinopterygii</taxon>
        <taxon>Neopterygii</taxon>
        <taxon>Teleostei</taxon>
        <taxon>Neoteleostei</taxon>
        <taxon>Acanthomorphata</taxon>
        <taxon>Ovalentaria</taxon>
        <taxon>Blenniimorphae</taxon>
        <taxon>Blenniiformes</taxon>
        <taxon>Blennioidei</taxon>
        <taxon>Blenniidae</taxon>
        <taxon>Salariinae</taxon>
        <taxon>Salarias</taxon>
    </lineage>
</organism>
<dbReference type="GO" id="GO:0005576">
    <property type="term" value="C:extracellular region"/>
    <property type="evidence" value="ECO:0007669"/>
    <property type="project" value="UniProtKB-SubCell"/>
</dbReference>
<dbReference type="Pfam" id="PF23619">
    <property type="entry name" value="Ig_VWA7"/>
    <property type="match status" value="1"/>
</dbReference>
<name>A0A672FGV2_SALFA</name>
<proteinExistence type="predicted"/>
<evidence type="ECO:0000259" key="9">
    <source>
        <dbReference type="Pfam" id="PF25107"/>
    </source>
</evidence>
<evidence type="ECO:0008006" key="12">
    <source>
        <dbReference type="Google" id="ProtNLM"/>
    </source>
</evidence>
<feature type="domain" description="VWA7 Ig-like" evidence="7">
    <location>
        <begin position="717"/>
        <end position="815"/>
    </location>
</feature>
<dbReference type="InterPro" id="IPR056861">
    <property type="entry name" value="HMCN1-like_VWA"/>
</dbReference>
<feature type="domain" description="Hemicentin-1-like von Willebrand factor A" evidence="8">
    <location>
        <begin position="310"/>
        <end position="485"/>
    </location>
</feature>
<feature type="signal peptide" evidence="5">
    <location>
        <begin position="1"/>
        <end position="28"/>
    </location>
</feature>
<dbReference type="InterPro" id="IPR057615">
    <property type="entry name" value="Ig_VWA7"/>
</dbReference>
<evidence type="ECO:0000256" key="5">
    <source>
        <dbReference type="SAM" id="SignalP"/>
    </source>
</evidence>
<dbReference type="OMA" id="MFVQGKK"/>
<reference evidence="10" key="2">
    <citation type="submission" date="2025-08" db="UniProtKB">
        <authorList>
            <consortium name="Ensembl"/>
        </authorList>
    </citation>
    <scope>IDENTIFICATION</scope>
</reference>
<evidence type="ECO:0000259" key="7">
    <source>
        <dbReference type="Pfam" id="PF23619"/>
    </source>
</evidence>
<accession>A0A672FGV2</accession>
<dbReference type="Proteomes" id="UP000472267">
    <property type="component" value="Chromosome 10"/>
</dbReference>
<evidence type="ECO:0000313" key="11">
    <source>
        <dbReference type="Proteomes" id="UP000472267"/>
    </source>
</evidence>
<dbReference type="InterPro" id="IPR056862">
    <property type="entry name" value="VWA7_N"/>
</dbReference>
<dbReference type="InterPro" id="IPR052577">
    <property type="entry name" value="VWA7"/>
</dbReference>
<feature type="chain" id="PRO_5025477547" description="VWFA domain-containing protein" evidence="5">
    <location>
        <begin position="29"/>
        <end position="950"/>
    </location>
</feature>
<evidence type="ECO:0000256" key="4">
    <source>
        <dbReference type="ARBA" id="ARBA00023180"/>
    </source>
</evidence>
<evidence type="ECO:0000256" key="1">
    <source>
        <dbReference type="ARBA" id="ARBA00004613"/>
    </source>
</evidence>